<proteinExistence type="predicted"/>
<evidence type="ECO:0000313" key="4">
    <source>
        <dbReference type="Proteomes" id="UP000614221"/>
    </source>
</evidence>
<evidence type="ECO:0000313" key="3">
    <source>
        <dbReference type="EMBL" id="GGK81265.1"/>
    </source>
</evidence>
<sequence>MEILQTPVRFHPYIGGVESYVHSLAKKHVASGHNVTVVCAKAKTETGRREVIDGITVRRLSSIGKIANTNITPILPKVLLEEARSADIIHTHIPTPWSADLSALAGVITDTPVIVTYHNDIIGDGFADYIATAYNRTMLQLTLGIADRIIVTQPDYIEDSSHLKPHTDKVRVVHNGVDVERFHPVELDTARRERLGFDSDRSNLFFLSVLDGHHGYKGLDVLLESLAQLSESEELVPKLLVGGGGDAHAQYEQQATNLGVDDHVEFLGRVPDEDLVALYSGADLFVLPSKSSDQEGFGLVVLEAMACETPVVTTDVVGVSDDIIANDAGSIVAVDDSGALAEAISGGLTDGSFSAEQARTVCRNNYSWAASASKLEAIYEEVTGPSARDPL</sequence>
<feature type="domain" description="Glycosyltransferase subfamily 4-like N-terminal" evidence="2">
    <location>
        <begin position="14"/>
        <end position="181"/>
    </location>
</feature>
<dbReference type="SUPFAM" id="SSF53756">
    <property type="entry name" value="UDP-Glycosyltransferase/glycogen phosphorylase"/>
    <property type="match status" value="1"/>
</dbReference>
<dbReference type="Pfam" id="PF00534">
    <property type="entry name" value="Glycos_transf_1"/>
    <property type="match status" value="1"/>
</dbReference>
<accession>A0A830EQT4</accession>
<dbReference type="InterPro" id="IPR028098">
    <property type="entry name" value="Glyco_trans_4-like_N"/>
</dbReference>
<evidence type="ECO:0000259" key="1">
    <source>
        <dbReference type="Pfam" id="PF00534"/>
    </source>
</evidence>
<dbReference type="InterPro" id="IPR001296">
    <property type="entry name" value="Glyco_trans_1"/>
</dbReference>
<dbReference type="Proteomes" id="UP000614221">
    <property type="component" value="Unassembled WGS sequence"/>
</dbReference>
<dbReference type="CDD" id="cd03801">
    <property type="entry name" value="GT4_PimA-like"/>
    <property type="match status" value="1"/>
</dbReference>
<dbReference type="GO" id="GO:0016757">
    <property type="term" value="F:glycosyltransferase activity"/>
    <property type="evidence" value="ECO:0007669"/>
    <property type="project" value="InterPro"/>
</dbReference>
<feature type="domain" description="Glycosyl transferase family 1" evidence="1">
    <location>
        <begin position="192"/>
        <end position="351"/>
    </location>
</feature>
<dbReference type="PANTHER" id="PTHR45947:SF3">
    <property type="entry name" value="SULFOQUINOVOSYL TRANSFERASE SQD2"/>
    <property type="match status" value="1"/>
</dbReference>
<name>A0A830EQT4_9EURY</name>
<dbReference type="EMBL" id="BMPD01000008">
    <property type="protein sequence ID" value="GGK81265.1"/>
    <property type="molecule type" value="Genomic_DNA"/>
</dbReference>
<dbReference type="RefSeq" id="WP_188980203.1">
    <property type="nucleotide sequence ID" value="NZ_BMPD01000008.1"/>
</dbReference>
<organism evidence="3 4">
    <name type="scientific">Haloarcula sebkhae</name>
    <dbReference type="NCBI Taxonomy" id="932660"/>
    <lineage>
        <taxon>Archaea</taxon>
        <taxon>Methanobacteriati</taxon>
        <taxon>Methanobacteriota</taxon>
        <taxon>Stenosarchaea group</taxon>
        <taxon>Halobacteria</taxon>
        <taxon>Halobacteriales</taxon>
        <taxon>Haloarculaceae</taxon>
        <taxon>Haloarcula</taxon>
    </lineage>
</organism>
<comment type="caution">
    <text evidence="3">The sequence shown here is derived from an EMBL/GenBank/DDBJ whole genome shotgun (WGS) entry which is preliminary data.</text>
</comment>
<reference evidence="3" key="2">
    <citation type="submission" date="2020-09" db="EMBL/GenBank/DDBJ databases">
        <authorList>
            <person name="Sun Q."/>
            <person name="Ohkuma M."/>
        </authorList>
    </citation>
    <scope>NUCLEOTIDE SEQUENCE</scope>
    <source>
        <strain evidence="3">JCM 19018</strain>
    </source>
</reference>
<dbReference type="Gene3D" id="3.40.50.2000">
    <property type="entry name" value="Glycogen Phosphorylase B"/>
    <property type="match status" value="2"/>
</dbReference>
<dbReference type="OrthoDB" id="222239at2157"/>
<dbReference type="AlphaFoldDB" id="A0A830EQT4"/>
<protein>
    <submittedName>
        <fullName evidence="3">LPS biosynthesis rfbu related protein</fullName>
    </submittedName>
</protein>
<gene>
    <name evidence="3" type="ORF">GCM10009067_36940</name>
</gene>
<dbReference type="PANTHER" id="PTHR45947">
    <property type="entry name" value="SULFOQUINOVOSYL TRANSFERASE SQD2"/>
    <property type="match status" value="1"/>
</dbReference>
<dbReference type="Pfam" id="PF13439">
    <property type="entry name" value="Glyco_transf_4"/>
    <property type="match status" value="1"/>
</dbReference>
<dbReference type="InterPro" id="IPR050194">
    <property type="entry name" value="Glycosyltransferase_grp1"/>
</dbReference>
<reference evidence="3" key="1">
    <citation type="journal article" date="2014" name="Int. J. Syst. Evol. Microbiol.">
        <title>Complete genome sequence of Corynebacterium casei LMG S-19264T (=DSM 44701T), isolated from a smear-ripened cheese.</title>
        <authorList>
            <consortium name="US DOE Joint Genome Institute (JGI-PGF)"/>
            <person name="Walter F."/>
            <person name="Albersmeier A."/>
            <person name="Kalinowski J."/>
            <person name="Ruckert C."/>
        </authorList>
    </citation>
    <scope>NUCLEOTIDE SEQUENCE</scope>
    <source>
        <strain evidence="3">JCM 19018</strain>
    </source>
</reference>
<evidence type="ECO:0000259" key="2">
    <source>
        <dbReference type="Pfam" id="PF13439"/>
    </source>
</evidence>